<sequence>MSAKKKKSKTVSDKITEAFLPKAEEDPENDPENLVKIADFNGEDEEVDFDFDSKPSEIRKRNIKLLSEFSDKYKGKVASRKELEASSEEGSEEGLNSDLSDNDDSEIEAYRDELNGIGKDERNSDNSDADDSGDDYQTSDDSEREGSKTNGGFEDSNAFSDSVEGESGDEDSDSVSSFDDEGDQEEDQTQLLTESNQNAEIQKGFAVQNQLKIWEKLLEIRIHSQKILTRANSLPPPVVYDKLCDQNDFSSLASTTIANVENLLENMLEMQSLLSSQFSETKDIFKENKKRSSTGKLVEPPLKRFARTLTANFDLFTPYRNSVLQKWDDRTRILAPGAGGKKGGKSLNDNFDIVRKVEAVLLNKSDLLAKSQTVKGNYRLFGSQENGDTTENGKENLENGQSEEEKLIQSAEVYDDTDFYHQQLRELIEYKSNTTANPAEMSKQFAELQKLRQKMKKKVDTRASKGRKIRYVVHNKLVNFMAPNPNSDWTEESKNELYRSLFAT</sequence>
<feature type="region of interest" description="Disordered" evidence="2">
    <location>
        <begin position="380"/>
        <end position="400"/>
    </location>
</feature>
<evidence type="ECO:0000256" key="1">
    <source>
        <dbReference type="ARBA" id="ARBA00008966"/>
    </source>
</evidence>
<protein>
    <recommendedName>
        <fullName evidence="7">Protein AATF</fullName>
    </recommendedName>
</protein>
<feature type="region of interest" description="Disordered" evidence="2">
    <location>
        <begin position="1"/>
        <end position="33"/>
    </location>
</feature>
<accession>A0A7R8UR28</accession>
<dbReference type="EMBL" id="LR899011">
    <property type="protein sequence ID" value="CAD7085458.1"/>
    <property type="molecule type" value="Genomic_DNA"/>
</dbReference>
<dbReference type="GO" id="GO:0006357">
    <property type="term" value="P:regulation of transcription by RNA polymerase II"/>
    <property type="evidence" value="ECO:0007669"/>
    <property type="project" value="TreeGrafter"/>
</dbReference>
<feature type="region of interest" description="Disordered" evidence="2">
    <location>
        <begin position="74"/>
        <end position="191"/>
    </location>
</feature>
<proteinExistence type="inferred from homology"/>
<dbReference type="InterPro" id="IPR039223">
    <property type="entry name" value="AATF/Bfr2"/>
</dbReference>
<gene>
    <name evidence="5" type="ORF">HERILL_LOCUS8299</name>
</gene>
<dbReference type="Pfam" id="PF13339">
    <property type="entry name" value="AATF-Che1"/>
    <property type="match status" value="1"/>
</dbReference>
<comment type="similarity">
    <text evidence="1">Belongs to the AATF family.</text>
</comment>
<dbReference type="InParanoid" id="A0A7R8UR28"/>
<feature type="domain" description="Apoptosis-antagonizing transcription factor C-terminal" evidence="3">
    <location>
        <begin position="420"/>
        <end position="502"/>
    </location>
</feature>
<feature type="compositionally biased region" description="Acidic residues" evidence="2">
    <location>
        <begin position="163"/>
        <end position="188"/>
    </location>
</feature>
<dbReference type="FunCoup" id="A0A7R8UR28">
    <property type="interactions" value="2019"/>
</dbReference>
<feature type="compositionally biased region" description="Basic and acidic residues" evidence="2">
    <location>
        <begin position="108"/>
        <end position="125"/>
    </location>
</feature>
<keyword evidence="6" id="KW-1185">Reference proteome</keyword>
<evidence type="ECO:0000259" key="4">
    <source>
        <dbReference type="Pfam" id="PF13339"/>
    </source>
</evidence>
<dbReference type="GO" id="GO:0005730">
    <property type="term" value="C:nucleolus"/>
    <property type="evidence" value="ECO:0007669"/>
    <property type="project" value="TreeGrafter"/>
</dbReference>
<evidence type="ECO:0000256" key="2">
    <source>
        <dbReference type="SAM" id="MobiDB-lite"/>
    </source>
</evidence>
<dbReference type="Pfam" id="PF08164">
    <property type="entry name" value="TRAUB"/>
    <property type="match status" value="1"/>
</dbReference>
<organism evidence="5 6">
    <name type="scientific">Hermetia illucens</name>
    <name type="common">Black soldier fly</name>
    <dbReference type="NCBI Taxonomy" id="343691"/>
    <lineage>
        <taxon>Eukaryota</taxon>
        <taxon>Metazoa</taxon>
        <taxon>Ecdysozoa</taxon>
        <taxon>Arthropoda</taxon>
        <taxon>Hexapoda</taxon>
        <taxon>Insecta</taxon>
        <taxon>Pterygota</taxon>
        <taxon>Neoptera</taxon>
        <taxon>Endopterygota</taxon>
        <taxon>Diptera</taxon>
        <taxon>Brachycera</taxon>
        <taxon>Stratiomyomorpha</taxon>
        <taxon>Stratiomyidae</taxon>
        <taxon>Hermetiinae</taxon>
        <taxon>Hermetia</taxon>
    </lineage>
</organism>
<dbReference type="AlphaFoldDB" id="A0A7R8UR28"/>
<feature type="compositionally biased region" description="Acidic residues" evidence="2">
    <location>
        <begin position="127"/>
        <end position="143"/>
    </location>
</feature>
<dbReference type="Proteomes" id="UP000594454">
    <property type="component" value="Chromosome 3"/>
</dbReference>
<dbReference type="InterPro" id="IPR025160">
    <property type="entry name" value="AATF"/>
</dbReference>
<evidence type="ECO:0000259" key="3">
    <source>
        <dbReference type="Pfam" id="PF08164"/>
    </source>
</evidence>
<dbReference type="OrthoDB" id="5783963at2759"/>
<feature type="compositionally biased region" description="Basic and acidic residues" evidence="2">
    <location>
        <begin position="391"/>
        <end position="400"/>
    </location>
</feature>
<feature type="compositionally biased region" description="Basic and acidic residues" evidence="2">
    <location>
        <begin position="74"/>
        <end position="84"/>
    </location>
</feature>
<evidence type="ECO:0000313" key="6">
    <source>
        <dbReference type="Proteomes" id="UP000594454"/>
    </source>
</evidence>
<evidence type="ECO:0008006" key="7">
    <source>
        <dbReference type="Google" id="ProtNLM"/>
    </source>
</evidence>
<name>A0A7R8UR28_HERIL</name>
<dbReference type="InterPro" id="IPR012617">
    <property type="entry name" value="AATF_C"/>
</dbReference>
<dbReference type="OMA" id="INFMAPN"/>
<feature type="domain" description="AATF leucine zipper-containing" evidence="4">
    <location>
        <begin position="200"/>
        <end position="330"/>
    </location>
</feature>
<dbReference type="PANTHER" id="PTHR15565">
    <property type="entry name" value="AATF PROTEIN APOPTOSIS ANTAGONIZING TRANSCRIPTION FACTOR"/>
    <property type="match status" value="1"/>
</dbReference>
<reference evidence="5 6" key="1">
    <citation type="submission" date="2020-11" db="EMBL/GenBank/DDBJ databases">
        <authorList>
            <person name="Wallbank WR R."/>
            <person name="Pardo Diaz C."/>
            <person name="Kozak K."/>
            <person name="Martin S."/>
            <person name="Jiggins C."/>
            <person name="Moest M."/>
            <person name="Warren A I."/>
            <person name="Generalovic N T."/>
            <person name="Byers J.R.P. K."/>
            <person name="Montejo-Kovacevich G."/>
            <person name="Yen C E."/>
        </authorList>
    </citation>
    <scope>NUCLEOTIDE SEQUENCE [LARGE SCALE GENOMIC DNA]</scope>
</reference>
<dbReference type="PANTHER" id="PTHR15565:SF0">
    <property type="entry name" value="PROTEIN AATF"/>
    <property type="match status" value="1"/>
</dbReference>
<evidence type="ECO:0000313" key="5">
    <source>
        <dbReference type="EMBL" id="CAD7085458.1"/>
    </source>
</evidence>